<evidence type="ECO:0000256" key="2">
    <source>
        <dbReference type="ARBA" id="ARBA00009441"/>
    </source>
</evidence>
<dbReference type="InterPro" id="IPR025662">
    <property type="entry name" value="Sigma_54_int_dom_ATP-bd_1"/>
</dbReference>
<reference evidence="12" key="2">
    <citation type="journal article" date="2021" name="PeerJ">
        <title>Extensive microbial diversity within the chicken gut microbiome revealed by metagenomics and culture.</title>
        <authorList>
            <person name="Gilroy R."/>
            <person name="Ravi A."/>
            <person name="Getino M."/>
            <person name="Pursley I."/>
            <person name="Horton D.L."/>
            <person name="Alikhan N.F."/>
            <person name="Baker D."/>
            <person name="Gharbi K."/>
            <person name="Hall N."/>
            <person name="Watson M."/>
            <person name="Adriaenssens E.M."/>
            <person name="Foster-Nyarko E."/>
            <person name="Jarju S."/>
            <person name="Secka A."/>
            <person name="Antonio M."/>
            <person name="Oren A."/>
            <person name="Chaudhuri R.R."/>
            <person name="La Ragione R."/>
            <person name="Hildebrand F."/>
            <person name="Pallen M.J."/>
        </authorList>
    </citation>
    <scope>NUCLEOTIDE SEQUENCE</scope>
    <source>
        <strain evidence="12">B1-8020</strain>
    </source>
</reference>
<name>A0A9D9NGL6_9BACT</name>
<keyword evidence="6" id="KW-0067">ATP-binding</keyword>
<dbReference type="InterPro" id="IPR027417">
    <property type="entry name" value="P-loop_NTPase"/>
</dbReference>
<evidence type="ECO:0000256" key="1">
    <source>
        <dbReference type="ARBA" id="ARBA00003618"/>
    </source>
</evidence>
<proteinExistence type="inferred from homology"/>
<dbReference type="EMBL" id="JADIMA010000046">
    <property type="protein sequence ID" value="MBO8473026.1"/>
    <property type="molecule type" value="Genomic_DNA"/>
</dbReference>
<dbReference type="GO" id="GO:0006281">
    <property type="term" value="P:DNA repair"/>
    <property type="evidence" value="ECO:0007669"/>
    <property type="project" value="UniProtKB-KW"/>
</dbReference>
<keyword evidence="7 9" id="KW-0234">DNA repair</keyword>
<protein>
    <recommendedName>
        <fullName evidence="3 9">DNA repair protein RecN</fullName>
    </recommendedName>
    <alternativeName>
        <fullName evidence="8 9">Recombination protein N</fullName>
    </alternativeName>
</protein>
<dbReference type="NCBIfam" id="TIGR00634">
    <property type="entry name" value="recN"/>
    <property type="match status" value="1"/>
</dbReference>
<evidence type="ECO:0000256" key="6">
    <source>
        <dbReference type="ARBA" id="ARBA00022840"/>
    </source>
</evidence>
<evidence type="ECO:0000256" key="8">
    <source>
        <dbReference type="ARBA" id="ARBA00033408"/>
    </source>
</evidence>
<accession>A0A9D9NGL6</accession>
<dbReference type="GO" id="GO:0005524">
    <property type="term" value="F:ATP binding"/>
    <property type="evidence" value="ECO:0007669"/>
    <property type="project" value="UniProtKB-KW"/>
</dbReference>
<keyword evidence="10" id="KW-0175">Coiled coil</keyword>
<evidence type="ECO:0000256" key="10">
    <source>
        <dbReference type="SAM" id="Coils"/>
    </source>
</evidence>
<feature type="coiled-coil region" evidence="10">
    <location>
        <begin position="166"/>
        <end position="230"/>
    </location>
</feature>
<gene>
    <name evidence="12" type="primary">recN</name>
    <name evidence="12" type="ORF">IAB81_05295</name>
</gene>
<dbReference type="Pfam" id="PF02463">
    <property type="entry name" value="SMC_N"/>
    <property type="match status" value="1"/>
</dbReference>
<keyword evidence="5 9" id="KW-0227">DNA damage</keyword>
<evidence type="ECO:0000256" key="3">
    <source>
        <dbReference type="ARBA" id="ARBA00021315"/>
    </source>
</evidence>
<reference evidence="12" key="1">
    <citation type="submission" date="2020-10" db="EMBL/GenBank/DDBJ databases">
        <authorList>
            <person name="Gilroy R."/>
        </authorList>
    </citation>
    <scope>NUCLEOTIDE SEQUENCE</scope>
    <source>
        <strain evidence="12">B1-8020</strain>
    </source>
</reference>
<evidence type="ECO:0000256" key="5">
    <source>
        <dbReference type="ARBA" id="ARBA00022763"/>
    </source>
</evidence>
<dbReference type="GO" id="GO:0009432">
    <property type="term" value="P:SOS response"/>
    <property type="evidence" value="ECO:0007669"/>
    <property type="project" value="TreeGrafter"/>
</dbReference>
<dbReference type="SUPFAM" id="SSF52540">
    <property type="entry name" value="P-loop containing nucleoside triphosphate hydrolases"/>
    <property type="match status" value="2"/>
</dbReference>
<dbReference type="GO" id="GO:0043590">
    <property type="term" value="C:bacterial nucleoid"/>
    <property type="evidence" value="ECO:0007669"/>
    <property type="project" value="TreeGrafter"/>
</dbReference>
<dbReference type="PANTHER" id="PTHR11059">
    <property type="entry name" value="DNA REPAIR PROTEIN RECN"/>
    <property type="match status" value="1"/>
</dbReference>
<dbReference type="PROSITE" id="PS00675">
    <property type="entry name" value="SIGMA54_INTERACT_1"/>
    <property type="match status" value="1"/>
</dbReference>
<evidence type="ECO:0000256" key="9">
    <source>
        <dbReference type="PIRNR" id="PIRNR003128"/>
    </source>
</evidence>
<comment type="function">
    <text evidence="1 9">May be involved in recombinational repair of damaged DNA.</text>
</comment>
<keyword evidence="4" id="KW-0547">Nucleotide-binding</keyword>
<dbReference type="PANTHER" id="PTHR11059:SF0">
    <property type="entry name" value="DNA REPAIR PROTEIN RECN"/>
    <property type="match status" value="1"/>
</dbReference>
<dbReference type="GO" id="GO:0006310">
    <property type="term" value="P:DNA recombination"/>
    <property type="evidence" value="ECO:0007669"/>
    <property type="project" value="InterPro"/>
</dbReference>
<feature type="domain" description="RecF/RecN/SMC N-terminal" evidence="11">
    <location>
        <begin position="2"/>
        <end position="508"/>
    </location>
</feature>
<dbReference type="InterPro" id="IPR004604">
    <property type="entry name" value="DNA_recomb/repair_RecN"/>
</dbReference>
<evidence type="ECO:0000313" key="12">
    <source>
        <dbReference type="EMBL" id="MBO8473026.1"/>
    </source>
</evidence>
<sequence>MLRRINISNYILIESLDLQFPEGLIIVTGETGAGKSILLGAISLLLGARADISMLGDKSRNCVVEAEFEIEPNPELLQVFEEAEMEFDRNIVLRRVISPSGRSRSFLNDEPVNVQFLASISSGMIDIHSQHQHLRLADEKFRLSVIDAYASDKELLSEYSASYRRMTALASEIKELEGEIALADRDREFRQFQYDELEKARLVQGESEALEAEQKELSHAEEIKELLSSASAKFSIEDYSFVQGMKESIRDISKVALQIPRFTGLAERLESCRIELQDIEDELERESESVKVSPQRLAEVEERLSLLWSLMKKHGCATVEELISKRDSLGGTLSGYETSASRLASLKAEFEKTASRTESLASALHDVRARAADELAPVMQQAIRSLEMPFAVFKVEVSLKDELRQDGRDAVRFLFCSGPEMVPDDVHNTASGGELSRIMLCVKSLLARYKDMATLVFDEIDTGVSGSVADKIGTLLGEMGKNMQVVAITHLPQVAAKGNTHFCVRKTVGGSSKAVTTVEALSGMERVNEIARLLSGATVTQAAVRNAEELLRSSQNAEPSTNFTV</sequence>
<evidence type="ECO:0000256" key="4">
    <source>
        <dbReference type="ARBA" id="ARBA00022741"/>
    </source>
</evidence>
<dbReference type="CDD" id="cd03241">
    <property type="entry name" value="ABC_RecN"/>
    <property type="match status" value="2"/>
</dbReference>
<dbReference type="InterPro" id="IPR003395">
    <property type="entry name" value="RecF/RecN/SMC_N"/>
</dbReference>
<evidence type="ECO:0000313" key="13">
    <source>
        <dbReference type="Proteomes" id="UP000823604"/>
    </source>
</evidence>
<evidence type="ECO:0000259" key="11">
    <source>
        <dbReference type="Pfam" id="PF02463"/>
    </source>
</evidence>
<comment type="similarity">
    <text evidence="2 9">Belongs to the RecN family.</text>
</comment>
<dbReference type="Gene3D" id="3.40.50.300">
    <property type="entry name" value="P-loop containing nucleotide triphosphate hydrolases"/>
    <property type="match status" value="2"/>
</dbReference>
<dbReference type="PIRSF" id="PIRSF003128">
    <property type="entry name" value="RecN"/>
    <property type="match status" value="1"/>
</dbReference>
<feature type="coiled-coil region" evidence="10">
    <location>
        <begin position="262"/>
        <end position="289"/>
    </location>
</feature>
<comment type="caution">
    <text evidence="12">The sequence shown here is derived from an EMBL/GenBank/DDBJ whole genome shotgun (WGS) entry which is preliminary data.</text>
</comment>
<evidence type="ECO:0000256" key="7">
    <source>
        <dbReference type="ARBA" id="ARBA00023204"/>
    </source>
</evidence>
<dbReference type="Proteomes" id="UP000823604">
    <property type="component" value="Unassembled WGS sequence"/>
</dbReference>
<organism evidence="12 13">
    <name type="scientific">Candidatus Merdivivens pullicola</name>
    <dbReference type="NCBI Taxonomy" id="2840872"/>
    <lineage>
        <taxon>Bacteria</taxon>
        <taxon>Pseudomonadati</taxon>
        <taxon>Bacteroidota</taxon>
        <taxon>Bacteroidia</taxon>
        <taxon>Bacteroidales</taxon>
        <taxon>Muribaculaceae</taxon>
        <taxon>Muribaculaceae incertae sedis</taxon>
        <taxon>Candidatus Merdivivens</taxon>
    </lineage>
</organism>
<dbReference type="AlphaFoldDB" id="A0A9D9NGL6"/>